<proteinExistence type="predicted"/>
<dbReference type="EMBL" id="BARU01008258">
    <property type="protein sequence ID" value="GAH38864.1"/>
    <property type="molecule type" value="Genomic_DNA"/>
</dbReference>
<dbReference type="SUPFAM" id="SSF51998">
    <property type="entry name" value="PFL-like glycyl radical enzymes"/>
    <property type="match status" value="1"/>
</dbReference>
<feature type="domain" description="PFL" evidence="1">
    <location>
        <begin position="36"/>
        <end position="105"/>
    </location>
</feature>
<sequence>MRRVLTEKSAETSRPDVSDDLQILRKSVSVKLSRNVRQGYQKDEHTRGMYRSGVKLNVERNRLLTESYKATEGEPMVLRRAKALSHILRNMSIFIVPNSRIVGHS</sequence>
<protein>
    <recommendedName>
        <fullName evidence="1">PFL domain-containing protein</fullName>
    </recommendedName>
</protein>
<dbReference type="PROSITE" id="PS51554">
    <property type="entry name" value="PFL"/>
    <property type="match status" value="1"/>
</dbReference>
<feature type="non-terminal residue" evidence="2">
    <location>
        <position position="105"/>
    </location>
</feature>
<organism evidence="2">
    <name type="scientific">marine sediment metagenome</name>
    <dbReference type="NCBI Taxonomy" id="412755"/>
    <lineage>
        <taxon>unclassified sequences</taxon>
        <taxon>metagenomes</taxon>
        <taxon>ecological metagenomes</taxon>
    </lineage>
</organism>
<dbReference type="Gene3D" id="3.20.70.20">
    <property type="match status" value="1"/>
</dbReference>
<comment type="caution">
    <text evidence="2">The sequence shown here is derived from an EMBL/GenBank/DDBJ whole genome shotgun (WGS) entry which is preliminary data.</text>
</comment>
<gene>
    <name evidence="2" type="ORF">S03H2_16183</name>
</gene>
<dbReference type="InterPro" id="IPR004184">
    <property type="entry name" value="PFL_dom"/>
</dbReference>
<dbReference type="Pfam" id="PF02901">
    <property type="entry name" value="PFL-like"/>
    <property type="match status" value="1"/>
</dbReference>
<reference evidence="2" key="1">
    <citation type="journal article" date="2014" name="Front. Microbiol.">
        <title>High frequency of phylogenetically diverse reductive dehalogenase-homologous genes in deep subseafloor sedimentary metagenomes.</title>
        <authorList>
            <person name="Kawai M."/>
            <person name="Futagami T."/>
            <person name="Toyoda A."/>
            <person name="Takaki Y."/>
            <person name="Nishi S."/>
            <person name="Hori S."/>
            <person name="Arai W."/>
            <person name="Tsubouchi T."/>
            <person name="Morono Y."/>
            <person name="Uchiyama I."/>
            <person name="Ito T."/>
            <person name="Fujiyama A."/>
            <person name="Inagaki F."/>
            <person name="Takami H."/>
        </authorList>
    </citation>
    <scope>NUCLEOTIDE SEQUENCE</scope>
    <source>
        <strain evidence="2">Expedition CK06-06</strain>
    </source>
</reference>
<evidence type="ECO:0000313" key="2">
    <source>
        <dbReference type="EMBL" id="GAH38864.1"/>
    </source>
</evidence>
<accession>X1GB94</accession>
<name>X1GB94_9ZZZZ</name>
<dbReference type="AlphaFoldDB" id="X1GB94"/>
<evidence type="ECO:0000259" key="1">
    <source>
        <dbReference type="PROSITE" id="PS51554"/>
    </source>
</evidence>
<dbReference type="GO" id="GO:0003824">
    <property type="term" value="F:catalytic activity"/>
    <property type="evidence" value="ECO:0007669"/>
    <property type="project" value="InterPro"/>
</dbReference>